<dbReference type="EMBL" id="AWGH01000020">
    <property type="protein sequence ID" value="ODN90784.1"/>
    <property type="molecule type" value="Genomic_DNA"/>
</dbReference>
<feature type="compositionally biased region" description="Low complexity" evidence="3">
    <location>
        <begin position="752"/>
        <end position="779"/>
    </location>
</feature>
<feature type="compositionally biased region" description="Polar residues" evidence="3">
    <location>
        <begin position="309"/>
        <end position="322"/>
    </location>
</feature>
<evidence type="ECO:0000256" key="2">
    <source>
        <dbReference type="ARBA" id="ARBA00022837"/>
    </source>
</evidence>
<feature type="compositionally biased region" description="Low complexity" evidence="3">
    <location>
        <begin position="656"/>
        <end position="666"/>
    </location>
</feature>
<evidence type="ECO:0000256" key="3">
    <source>
        <dbReference type="SAM" id="MobiDB-lite"/>
    </source>
</evidence>
<dbReference type="CDD" id="cd08681">
    <property type="entry name" value="C2_fungal_Inn1p-like"/>
    <property type="match status" value="1"/>
</dbReference>
<dbReference type="PANTHER" id="PTHR46502:SF2">
    <property type="entry name" value="16 KDA PHLOEM PROTEIN 2"/>
    <property type="match status" value="1"/>
</dbReference>
<evidence type="ECO:0000256" key="1">
    <source>
        <dbReference type="ARBA" id="ARBA00022723"/>
    </source>
</evidence>
<dbReference type="AlphaFoldDB" id="A0A1E3IQA7"/>
<keyword evidence="1" id="KW-0479">Metal-binding</keyword>
<dbReference type="InterPro" id="IPR035892">
    <property type="entry name" value="C2_domain_sf"/>
</dbReference>
<feature type="region of interest" description="Disordered" evidence="3">
    <location>
        <begin position="92"/>
        <end position="113"/>
    </location>
</feature>
<keyword evidence="2" id="KW-0106">Calcium</keyword>
<feature type="compositionally biased region" description="Polar residues" evidence="3">
    <location>
        <begin position="565"/>
        <end position="585"/>
    </location>
</feature>
<name>A0A1E3IQA7_9TREE</name>
<evidence type="ECO:0000259" key="4">
    <source>
        <dbReference type="PROSITE" id="PS50004"/>
    </source>
</evidence>
<feature type="region of interest" description="Disordered" evidence="3">
    <location>
        <begin position="259"/>
        <end position="1043"/>
    </location>
</feature>
<feature type="compositionally biased region" description="Low complexity" evidence="3">
    <location>
        <begin position="329"/>
        <end position="344"/>
    </location>
</feature>
<feature type="compositionally biased region" description="Low complexity" evidence="3">
    <location>
        <begin position="886"/>
        <end position="914"/>
    </location>
</feature>
<feature type="compositionally biased region" description="Low complexity" evidence="3">
    <location>
        <begin position="1001"/>
        <end position="1014"/>
    </location>
</feature>
<reference evidence="5 6" key="1">
    <citation type="submission" date="2016-06" db="EMBL/GenBank/DDBJ databases">
        <title>Evolution of pathogenesis and genome organization in the Tremellales.</title>
        <authorList>
            <person name="Cuomo C."/>
            <person name="Litvintseva A."/>
            <person name="Heitman J."/>
            <person name="Chen Y."/>
            <person name="Sun S."/>
            <person name="Springer D."/>
            <person name="Dromer F."/>
            <person name="Young S."/>
            <person name="Zeng Q."/>
            <person name="Chapman S."/>
            <person name="Gujja S."/>
            <person name="Saif S."/>
            <person name="Birren B."/>
        </authorList>
    </citation>
    <scope>NUCLEOTIDE SEQUENCE [LARGE SCALE GENOMIC DNA]</scope>
    <source>
        <strain evidence="5 6">CBS 7118</strain>
    </source>
</reference>
<dbReference type="SUPFAM" id="SSF49562">
    <property type="entry name" value="C2 domain (Calcium/lipid-binding domain, CaLB)"/>
    <property type="match status" value="1"/>
</dbReference>
<dbReference type="Gene3D" id="2.60.40.150">
    <property type="entry name" value="C2 domain"/>
    <property type="match status" value="1"/>
</dbReference>
<feature type="compositionally biased region" description="Low complexity" evidence="3">
    <location>
        <begin position="972"/>
        <end position="985"/>
    </location>
</feature>
<feature type="compositionally biased region" description="Polar residues" evidence="3">
    <location>
        <begin position="789"/>
        <end position="812"/>
    </location>
</feature>
<evidence type="ECO:0000313" key="6">
    <source>
        <dbReference type="Proteomes" id="UP000094819"/>
    </source>
</evidence>
<dbReference type="GeneID" id="30195313"/>
<dbReference type="InterPro" id="IPR037791">
    <property type="entry name" value="C2_fungal_Inn1"/>
</dbReference>
<feature type="compositionally biased region" description="Polar residues" evidence="3">
    <location>
        <begin position="540"/>
        <end position="549"/>
    </location>
</feature>
<organism evidence="5 6">
    <name type="scientific">Cryptococcus wingfieldii CBS 7118</name>
    <dbReference type="NCBI Taxonomy" id="1295528"/>
    <lineage>
        <taxon>Eukaryota</taxon>
        <taxon>Fungi</taxon>
        <taxon>Dikarya</taxon>
        <taxon>Basidiomycota</taxon>
        <taxon>Agaricomycotina</taxon>
        <taxon>Tremellomycetes</taxon>
        <taxon>Tremellales</taxon>
        <taxon>Cryptococcaceae</taxon>
        <taxon>Cryptococcus</taxon>
    </lineage>
</organism>
<dbReference type="OrthoDB" id="270970at2759"/>
<dbReference type="GO" id="GO:0046872">
    <property type="term" value="F:metal ion binding"/>
    <property type="evidence" value="ECO:0007669"/>
    <property type="project" value="UniProtKB-KW"/>
</dbReference>
<feature type="compositionally biased region" description="Polar residues" evidence="3">
    <location>
        <begin position="92"/>
        <end position="102"/>
    </location>
</feature>
<accession>A0A1E3IQA7</accession>
<evidence type="ECO:0000313" key="5">
    <source>
        <dbReference type="EMBL" id="ODN90784.1"/>
    </source>
</evidence>
<feature type="compositionally biased region" description="Polar residues" evidence="3">
    <location>
        <begin position="1024"/>
        <end position="1043"/>
    </location>
</feature>
<comment type="caution">
    <text evidence="5">The sequence shown here is derived from an EMBL/GenBank/DDBJ whole genome shotgun (WGS) entry which is preliminary data.</text>
</comment>
<feature type="compositionally biased region" description="Low complexity" evidence="3">
    <location>
        <begin position="615"/>
        <end position="630"/>
    </location>
</feature>
<feature type="domain" description="C2" evidence="4">
    <location>
        <begin position="7"/>
        <end position="171"/>
    </location>
</feature>
<protein>
    <recommendedName>
        <fullName evidence="4">C2 domain-containing protein</fullName>
    </recommendedName>
</protein>
<dbReference type="InterPro" id="IPR000008">
    <property type="entry name" value="C2_dom"/>
</dbReference>
<dbReference type="PANTHER" id="PTHR46502">
    <property type="entry name" value="C2 DOMAIN-CONTAINING"/>
    <property type="match status" value="1"/>
</dbReference>
<sequence length="1043" mass="111974">MTVYGLPLEIQRMGSDEVEIRELGTLVVVVGKARNLPNKSRFGKQDPFCTLAIGEEKQKTKPIKRGGQHPEWDEELRFSIFEDVDDVIQRSDSQSEDLNGSLNGKPAPLPKDSGVITSAALASKSRKGKKKGGKSMRIQCYADDAKEPELIGDCVVDLDEALKKGEVDEWYEFQYRDKYSGEVYLELTFFSNDAPPVRRNVPRPSIPGYSTAGSLLASGSSMSLNSVAGKGSLPSLGQGGSISGANLYIPPYAAQAARVPSPVPSSNSFGDLGLPPGHRPGSALPINQPPQAGYPPRHTPSHSLGGGNSIESLTRPMTSMSLNPPAQYPPQSSTPAPPAASASSLGHSYGAHRHSFGGPSDAPWGSMLPQSQLAPAPTPHPRPLSTSDAMSWEQQQRLEMERLRSAATPMPRPTSVQSQGYGGAPGLIPPMTQATPSQDYRAASPIPASLRPGGPPQLAHQPYSQPPPASAPTQYLHQPPTPAPPPLSHSAPPTRPPNGHYGGVPASSYGGLAQPPAESVRAESPGPTYYQPQAEPPLSQPVTAYQSPAHTVPNGYGSQPEYGTPTRSDSYPAQDYQQTPPSAQGYNPAYAPPQPSASPVSYYSTPHTQPPPVQVPAHSYSYSQSSTQPPRQLSPAPPVQQQQQQTNEGGYVPWYQQTQSTQAPQAVPQPPPTPSYADQYGQSVPRQSYGRAPPQPQHSYSLPPPPVPERRPSTLPAPPVKPSVGYYPSDELYAQPLDSRTPTPTPPGGLSQGQQNWQGQGQGQNAQQQQWQTPPAHQQVAQHSHQREPAQSWQTPSQQATYGRTPSPQPSVAQDAGYAVQQAPYPPTPQPPQQHQHRPSQNWETPPQQTAYGRAPSPQPPVPQHPTYVGQQAAHPSQTPQPPQPQQSQAPWQSQTQGYQPPYNSYPPSSTPQPVNDRQPSPQPPQQQGYQPPHPAQSYVAPLAAPIQQQAVSNTPPAKVDWRTYMQNLGVAGDSSGAAPGRAASPQPPPKDGVVSHTLVQAAAQQQHQQAPQQTWYTPPPSLPNTMQPPDGWQSTLPAQRPW</sequence>
<dbReference type="RefSeq" id="XP_019029886.1">
    <property type="nucleotide sequence ID" value="XM_019178167.1"/>
</dbReference>
<dbReference type="Proteomes" id="UP000094819">
    <property type="component" value="Unassembled WGS sequence"/>
</dbReference>
<feature type="compositionally biased region" description="Low complexity" evidence="3">
    <location>
        <begin position="597"/>
        <end position="607"/>
    </location>
</feature>
<gene>
    <name evidence="5" type="ORF">L198_06101</name>
</gene>
<dbReference type="PROSITE" id="PS50004">
    <property type="entry name" value="C2"/>
    <property type="match status" value="1"/>
</dbReference>
<keyword evidence="6" id="KW-1185">Reference proteome</keyword>
<dbReference type="Pfam" id="PF00168">
    <property type="entry name" value="C2"/>
    <property type="match status" value="2"/>
</dbReference>
<feature type="compositionally biased region" description="Polar residues" evidence="3">
    <location>
        <begin position="384"/>
        <end position="395"/>
    </location>
</feature>
<feature type="compositionally biased region" description="Polar residues" evidence="3">
    <location>
        <begin position="842"/>
        <end position="851"/>
    </location>
</feature>
<proteinExistence type="predicted"/>
<dbReference type="SMART" id="SM00239">
    <property type="entry name" value="C2"/>
    <property type="match status" value="1"/>
</dbReference>
<feature type="compositionally biased region" description="Polar residues" evidence="3">
    <location>
        <begin position="947"/>
        <end position="956"/>
    </location>
</feature>